<dbReference type="InterPro" id="IPR027368">
    <property type="entry name" value="MnmE_dom2"/>
</dbReference>
<keyword evidence="5 6" id="KW-0342">GTP-binding</keyword>
<evidence type="ECO:0000256" key="6">
    <source>
        <dbReference type="HAMAP-Rule" id="MF_00379"/>
    </source>
</evidence>
<dbReference type="InterPro" id="IPR004520">
    <property type="entry name" value="GTPase_MnmE"/>
</dbReference>
<feature type="binding site" evidence="6">
    <location>
        <position position="283"/>
    </location>
    <ligand>
        <name>Mg(2+)</name>
        <dbReference type="ChEBI" id="CHEBI:18420"/>
    </ligand>
</feature>
<keyword evidence="2 6" id="KW-0819">tRNA processing</keyword>
<evidence type="ECO:0000313" key="11">
    <source>
        <dbReference type="EMBL" id="OIP97785.1"/>
    </source>
</evidence>
<dbReference type="InterPro" id="IPR006073">
    <property type="entry name" value="GTP-bd"/>
</dbReference>
<evidence type="ECO:0000259" key="10">
    <source>
        <dbReference type="Pfam" id="PF12631"/>
    </source>
</evidence>
<feature type="binding site" evidence="6">
    <location>
        <position position="279"/>
    </location>
    <ligand>
        <name>K(+)</name>
        <dbReference type="ChEBI" id="CHEBI:29103"/>
    </ligand>
</feature>
<proteinExistence type="inferred from homology"/>
<evidence type="ECO:0000259" key="8">
    <source>
        <dbReference type="Pfam" id="PF01926"/>
    </source>
</evidence>
<keyword evidence="6" id="KW-0378">Hydrolase</keyword>
<feature type="binding site" evidence="6">
    <location>
        <position position="152"/>
    </location>
    <ligand>
        <name>(6S)-5-formyl-5,6,7,8-tetrahydrofolate</name>
        <dbReference type="ChEBI" id="CHEBI:57457"/>
    </ligand>
</feature>
<dbReference type="SUPFAM" id="SSF52540">
    <property type="entry name" value="P-loop containing nucleoside triphosphate hydrolases"/>
    <property type="match status" value="1"/>
</dbReference>
<evidence type="ECO:0000256" key="7">
    <source>
        <dbReference type="RuleBase" id="RU003313"/>
    </source>
</evidence>
<comment type="similarity">
    <text evidence="1 6 7">Belongs to the TRAFAC class TrmE-Era-EngA-EngB-Septin-like GTPase superfamily. TrmE GTPase family.</text>
</comment>
<keyword evidence="6" id="KW-0963">Cytoplasm</keyword>
<dbReference type="STRING" id="1817892.AUK40_02500"/>
<dbReference type="GO" id="GO:0046872">
    <property type="term" value="F:metal ion binding"/>
    <property type="evidence" value="ECO:0007669"/>
    <property type="project" value="UniProtKB-KW"/>
</dbReference>
<dbReference type="EC" id="3.6.-.-" evidence="6"/>
<dbReference type="GO" id="GO:0030488">
    <property type="term" value="P:tRNA methylation"/>
    <property type="evidence" value="ECO:0007669"/>
    <property type="project" value="TreeGrafter"/>
</dbReference>
<feature type="binding site" evidence="6">
    <location>
        <begin position="277"/>
        <end position="283"/>
    </location>
    <ligand>
        <name>GTP</name>
        <dbReference type="ChEBI" id="CHEBI:37565"/>
    </ligand>
</feature>
<gene>
    <name evidence="6" type="primary">mnmE</name>
    <name evidence="6" type="synonym">trmE</name>
    <name evidence="11" type="ORF">AUK40_02500</name>
</gene>
<dbReference type="HAMAP" id="MF_00379">
    <property type="entry name" value="GTPase_MnmE"/>
    <property type="match status" value="1"/>
</dbReference>
<evidence type="ECO:0000256" key="5">
    <source>
        <dbReference type="ARBA" id="ARBA00023134"/>
    </source>
</evidence>
<dbReference type="NCBIfam" id="TIGR00450">
    <property type="entry name" value="mnmE_trmE_thdF"/>
    <property type="match status" value="1"/>
</dbReference>
<reference evidence="11 12" key="1">
    <citation type="journal article" date="2016" name="Environ. Microbiol.">
        <title>Genomic resolution of a cold subsurface aquifer community provides metabolic insights for novel microbes adapted to high CO concentrations.</title>
        <authorList>
            <person name="Probst A.J."/>
            <person name="Castelle C.J."/>
            <person name="Singh A."/>
            <person name="Brown C.T."/>
            <person name="Anantharaman K."/>
            <person name="Sharon I."/>
            <person name="Hug L.A."/>
            <person name="Burstein D."/>
            <person name="Emerson J.B."/>
            <person name="Thomas B.C."/>
            <person name="Banfield J.F."/>
        </authorList>
    </citation>
    <scope>NUCLEOTIDE SEQUENCE [LARGE SCALE GENOMIC DNA]</scope>
    <source>
        <strain evidence="11">CG2_30_54_11</strain>
    </source>
</reference>
<evidence type="ECO:0000256" key="3">
    <source>
        <dbReference type="ARBA" id="ARBA00022741"/>
    </source>
</evidence>
<dbReference type="InterPro" id="IPR005225">
    <property type="entry name" value="Small_GTP-bd"/>
</dbReference>
<evidence type="ECO:0000259" key="9">
    <source>
        <dbReference type="Pfam" id="PF10396"/>
    </source>
</evidence>
<organism evidence="11 12">
    <name type="scientific">Candidatus Wirthbacteria bacterium CG2_30_54_11</name>
    <dbReference type="NCBI Taxonomy" id="1817892"/>
    <lineage>
        <taxon>Bacteria</taxon>
        <taxon>Candidatus Wirthbacteria</taxon>
    </lineage>
</organism>
<evidence type="ECO:0000256" key="4">
    <source>
        <dbReference type="ARBA" id="ARBA00022958"/>
    </source>
</evidence>
<dbReference type="NCBIfam" id="TIGR00231">
    <property type="entry name" value="small_GTP"/>
    <property type="match status" value="1"/>
</dbReference>
<dbReference type="PRINTS" id="PR00326">
    <property type="entry name" value="GTP1OBG"/>
</dbReference>
<comment type="caution">
    <text evidence="6">Lacks conserved residue(s) required for the propagation of feature annotation.</text>
</comment>
<dbReference type="GO" id="GO:0005525">
    <property type="term" value="F:GTP binding"/>
    <property type="evidence" value="ECO:0007669"/>
    <property type="project" value="UniProtKB-UniRule"/>
</dbReference>
<dbReference type="InterPro" id="IPR025867">
    <property type="entry name" value="MnmE_helical"/>
</dbReference>
<feature type="domain" description="G" evidence="8">
    <location>
        <begin position="250"/>
        <end position="339"/>
    </location>
</feature>
<dbReference type="InterPro" id="IPR027417">
    <property type="entry name" value="P-loop_NTPase"/>
</dbReference>
<dbReference type="GO" id="GO:0005829">
    <property type="term" value="C:cytosol"/>
    <property type="evidence" value="ECO:0007669"/>
    <property type="project" value="TreeGrafter"/>
</dbReference>
<dbReference type="CDD" id="cd14858">
    <property type="entry name" value="TrmE_N"/>
    <property type="match status" value="1"/>
</dbReference>
<feature type="binding site" evidence="6">
    <location>
        <position position="262"/>
    </location>
    <ligand>
        <name>Mg(2+)</name>
        <dbReference type="ChEBI" id="CHEBI:18420"/>
    </ligand>
</feature>
<dbReference type="InterPro" id="IPR027266">
    <property type="entry name" value="TrmE/GcvT-like"/>
</dbReference>
<dbReference type="Pfam" id="PF12631">
    <property type="entry name" value="MnmE_helical"/>
    <property type="match status" value="1"/>
</dbReference>
<feature type="binding site" evidence="6">
    <location>
        <position position="28"/>
    </location>
    <ligand>
        <name>(6S)-5-formyl-5,6,7,8-tetrahydrofolate</name>
        <dbReference type="ChEBI" id="CHEBI:57457"/>
    </ligand>
</feature>
<keyword evidence="4 6" id="KW-0630">Potassium</keyword>
<dbReference type="CDD" id="cd04164">
    <property type="entry name" value="trmE"/>
    <property type="match status" value="1"/>
</dbReference>
<dbReference type="Pfam" id="PF01926">
    <property type="entry name" value="MMR_HSR1"/>
    <property type="match status" value="1"/>
</dbReference>
<keyword evidence="6" id="KW-0479">Metal-binding</keyword>
<evidence type="ECO:0000256" key="2">
    <source>
        <dbReference type="ARBA" id="ARBA00022694"/>
    </source>
</evidence>
<dbReference type="PANTHER" id="PTHR42714:SF2">
    <property type="entry name" value="TRNA MODIFICATION GTPASE GTPBP3, MITOCHONDRIAL"/>
    <property type="match status" value="1"/>
</dbReference>
<dbReference type="Gene3D" id="1.20.120.430">
    <property type="entry name" value="tRNA modification GTPase MnmE domain 2"/>
    <property type="match status" value="1"/>
</dbReference>
<keyword evidence="6" id="KW-0460">Magnesium</keyword>
<accession>A0A1J5IKU9</accession>
<comment type="subunit">
    <text evidence="6">Homodimer. Heterotetramer of two MnmE and two MnmG subunits.</text>
</comment>
<name>A0A1J5IKU9_9BACT</name>
<feature type="binding site" evidence="6">
    <location>
        <begin position="302"/>
        <end position="305"/>
    </location>
    <ligand>
        <name>GTP</name>
        <dbReference type="ChEBI" id="CHEBI:37565"/>
    </ligand>
</feature>
<comment type="caution">
    <text evidence="11">The sequence shown here is derived from an EMBL/GenBank/DDBJ whole genome shotgun (WGS) entry which is preliminary data.</text>
</comment>
<feature type="domain" description="MnmE helical" evidence="10">
    <location>
        <begin position="155"/>
        <end position="484"/>
    </location>
</feature>
<feature type="binding site" evidence="6">
    <location>
        <position position="258"/>
    </location>
    <ligand>
        <name>K(+)</name>
        <dbReference type="ChEBI" id="CHEBI:29103"/>
    </ligand>
</feature>
<dbReference type="InterPro" id="IPR018948">
    <property type="entry name" value="GTP-bd_TrmE_N"/>
</dbReference>
<dbReference type="EMBL" id="MNZT01000047">
    <property type="protein sequence ID" value="OIP97785.1"/>
    <property type="molecule type" value="Genomic_DNA"/>
</dbReference>
<evidence type="ECO:0000313" key="12">
    <source>
        <dbReference type="Proteomes" id="UP000183245"/>
    </source>
</evidence>
<dbReference type="GO" id="GO:0002098">
    <property type="term" value="P:tRNA wobble uridine modification"/>
    <property type="evidence" value="ECO:0007669"/>
    <property type="project" value="TreeGrafter"/>
</dbReference>
<feature type="binding site" evidence="6">
    <location>
        <position position="277"/>
    </location>
    <ligand>
        <name>K(+)</name>
        <dbReference type="ChEBI" id="CHEBI:29103"/>
    </ligand>
</feature>
<feature type="binding site" evidence="6">
    <location>
        <position position="110"/>
    </location>
    <ligand>
        <name>(6S)-5-formyl-5,6,7,8-tetrahydrofolate</name>
        <dbReference type="ChEBI" id="CHEBI:57457"/>
    </ligand>
</feature>
<protein>
    <recommendedName>
        <fullName evidence="6">tRNA modification GTPase MnmE</fullName>
        <ecNumber evidence="6">3.6.-.-</ecNumber>
    </recommendedName>
</protein>
<dbReference type="Proteomes" id="UP000183245">
    <property type="component" value="Unassembled WGS sequence"/>
</dbReference>
<comment type="function">
    <text evidence="6">Exhibits a very high intrinsic GTPase hydrolysis rate. Involved in the addition of a carboxymethylaminomethyl (cmnm) group at the wobble position (U34) of certain tRNAs, forming tRNA-cmnm(5)s(2)U34.</text>
</comment>
<comment type="subcellular location">
    <subcellularLocation>
        <location evidence="6">Cytoplasm</location>
    </subcellularLocation>
</comment>
<dbReference type="Pfam" id="PF10396">
    <property type="entry name" value="TrmE_N"/>
    <property type="match status" value="1"/>
</dbReference>
<dbReference type="AlphaFoldDB" id="A0A1J5IKU9"/>
<keyword evidence="3 6" id="KW-0547">Nucleotide-binding</keyword>
<feature type="binding site" evidence="6">
    <location>
        <position position="282"/>
    </location>
    <ligand>
        <name>K(+)</name>
        <dbReference type="ChEBI" id="CHEBI:29103"/>
    </ligand>
</feature>
<comment type="cofactor">
    <cofactor evidence="6">
        <name>K(+)</name>
        <dbReference type="ChEBI" id="CHEBI:29103"/>
    </cofactor>
    <text evidence="6">Binds 1 potassium ion per subunit.</text>
</comment>
<feature type="binding site" evidence="6">
    <location>
        <begin position="390"/>
        <end position="392"/>
    </location>
    <ligand>
        <name>GTP</name>
        <dbReference type="ChEBI" id="CHEBI:37565"/>
    </ligand>
</feature>
<evidence type="ECO:0000256" key="1">
    <source>
        <dbReference type="ARBA" id="ARBA00011043"/>
    </source>
</evidence>
<dbReference type="Gene3D" id="3.30.1360.120">
    <property type="entry name" value="Probable tRNA modification gtpase trme, domain 1"/>
    <property type="match status" value="1"/>
</dbReference>
<dbReference type="Gene3D" id="3.40.50.300">
    <property type="entry name" value="P-loop containing nucleotide triphosphate hydrolases"/>
    <property type="match status" value="1"/>
</dbReference>
<dbReference type="GO" id="GO:0003924">
    <property type="term" value="F:GTPase activity"/>
    <property type="evidence" value="ECO:0007669"/>
    <property type="project" value="UniProtKB-UniRule"/>
</dbReference>
<dbReference type="PANTHER" id="PTHR42714">
    <property type="entry name" value="TRNA MODIFICATION GTPASE GTPBP3"/>
    <property type="match status" value="1"/>
</dbReference>
<feature type="binding site" evidence="6">
    <location>
        <position position="487"/>
    </location>
    <ligand>
        <name>(6S)-5-formyl-5,6,7,8-tetrahydrofolate</name>
        <dbReference type="ChEBI" id="CHEBI:57457"/>
    </ligand>
</feature>
<sequence length="487" mass="53101">MSKHQNSYHDTIVAIATPPGRGGIGVVRLSGPEALATALLMFRFREAPHTRKRVEANALNFGTVVRMTATSPENPPLSPFAKGGSTTIIDHGYLVYFKAPNSYTGEDVVELQLHGSPRVLQEVVQLCLAVGEGLVRPAEPGEFTRRAFVQGKMDLTEAEGVADLIDAQTMEAGRLASRQVQGELHAAIMAIREPLVGLLAQVQGDLNFPEDGIPAIALRALRIGIQKGLASLGALIERSQHSWVYRDGLRVAIIGFPNEGKSSLFNALLGRDRAIVSAISGTTRDAIEDLVDIAGVPVIFTDTAGLTRSDDELERAGVERSVRAIRETDIIILVVDARDGDEGERLFWETVDPAIGEEIRQHRIIRVGNKIDLLRKPSPARWRADEAWVSARQGKHIDRLRKLLVKEYLDGTVERGDLAVTNVRHMHLLTEAHQSLVDAAAALESGLDTDTISVDIDQAVSLLGEIIGIEVSEELLEQIFSRFCIGK</sequence>
<feature type="domain" description="GTP-binding protein TrmE N-terminal" evidence="9">
    <location>
        <begin position="11"/>
        <end position="152"/>
    </location>
</feature>
<dbReference type="InterPro" id="IPR031168">
    <property type="entry name" value="G_TrmE"/>
</dbReference>